<dbReference type="Proteomes" id="UP000184693">
    <property type="component" value="Unassembled WGS sequence"/>
</dbReference>
<proteinExistence type="predicted"/>
<evidence type="ECO:0000259" key="2">
    <source>
        <dbReference type="PROSITE" id="PS50994"/>
    </source>
</evidence>
<name>A0A1N6JP06_9BURK</name>
<evidence type="ECO:0000313" key="4">
    <source>
        <dbReference type="Proteomes" id="UP000184693"/>
    </source>
</evidence>
<accession>A0A1N6JP06</accession>
<dbReference type="GO" id="GO:0015074">
    <property type="term" value="P:DNA integration"/>
    <property type="evidence" value="ECO:0007669"/>
    <property type="project" value="InterPro"/>
</dbReference>
<feature type="region of interest" description="Disordered" evidence="1">
    <location>
        <begin position="1"/>
        <end position="20"/>
    </location>
</feature>
<sequence>MKPTERIAGKGGKHDKRHKNAKLRKQVKLDKHVGRNKNVNRASLAFAQIQRSLGGMHINHASLPASDRLEDLFMAGASPVSGVGKRLAKPLDNGRDVSRVPPSSWRTSLVGNPLIRPIPWPYSDEGARPTVGRRSGAARREFWTRLGDEIWRIDVTWKTVLSAGYLAEDCVVIVHDWYTQKPLSSGHIFPCRAGAAVAYLERLSKRKGVPHTVIMDHQPQLSPSVQQWAFARGVMVVICQPSRSLGGGPVQ</sequence>
<dbReference type="EMBL" id="FSRM01000002">
    <property type="protein sequence ID" value="SIO45756.1"/>
    <property type="molecule type" value="Genomic_DNA"/>
</dbReference>
<dbReference type="InterPro" id="IPR001584">
    <property type="entry name" value="Integrase_cat-core"/>
</dbReference>
<reference evidence="3 4" key="1">
    <citation type="submission" date="2016-11" db="EMBL/GenBank/DDBJ databases">
        <authorList>
            <person name="Jaros S."/>
            <person name="Januszkiewicz K."/>
            <person name="Wedrychowicz H."/>
        </authorList>
    </citation>
    <scope>NUCLEOTIDE SEQUENCE [LARGE SCALE GENOMIC DNA]</scope>
    <source>
        <strain evidence="3 4">GAS86</strain>
    </source>
</reference>
<feature type="compositionally biased region" description="Basic residues" evidence="1">
    <location>
        <begin position="11"/>
        <end position="20"/>
    </location>
</feature>
<dbReference type="AlphaFoldDB" id="A0A1N6JP06"/>
<evidence type="ECO:0000256" key="1">
    <source>
        <dbReference type="SAM" id="MobiDB-lite"/>
    </source>
</evidence>
<evidence type="ECO:0000313" key="3">
    <source>
        <dbReference type="EMBL" id="SIO45756.1"/>
    </source>
</evidence>
<dbReference type="PROSITE" id="PS50994">
    <property type="entry name" value="INTEGRASE"/>
    <property type="match status" value="1"/>
</dbReference>
<protein>
    <recommendedName>
        <fullName evidence="2">Integrase catalytic domain-containing protein</fullName>
    </recommendedName>
</protein>
<dbReference type="RefSeq" id="WP_074266775.1">
    <property type="nucleotide sequence ID" value="NZ_FSRM01000002.1"/>
</dbReference>
<feature type="domain" description="Integrase catalytic" evidence="2">
    <location>
        <begin position="125"/>
        <end position="251"/>
    </location>
</feature>
<gene>
    <name evidence="3" type="ORF">SAMN05444168_4703</name>
</gene>
<organism evidence="3 4">
    <name type="scientific">Paraburkholderia phenazinium</name>
    <dbReference type="NCBI Taxonomy" id="60549"/>
    <lineage>
        <taxon>Bacteria</taxon>
        <taxon>Pseudomonadati</taxon>
        <taxon>Pseudomonadota</taxon>
        <taxon>Betaproteobacteria</taxon>
        <taxon>Burkholderiales</taxon>
        <taxon>Burkholderiaceae</taxon>
        <taxon>Paraburkholderia</taxon>
    </lineage>
</organism>